<keyword evidence="2" id="KW-1185">Reference proteome</keyword>
<gene>
    <name evidence="1" type="ORF">DPMN_126473</name>
</gene>
<reference evidence="1" key="1">
    <citation type="journal article" date="2019" name="bioRxiv">
        <title>The Genome of the Zebra Mussel, Dreissena polymorpha: A Resource for Invasive Species Research.</title>
        <authorList>
            <person name="McCartney M.A."/>
            <person name="Auch B."/>
            <person name="Kono T."/>
            <person name="Mallez S."/>
            <person name="Zhang Y."/>
            <person name="Obille A."/>
            <person name="Becker A."/>
            <person name="Abrahante J.E."/>
            <person name="Garbe J."/>
            <person name="Badalamenti J.P."/>
            <person name="Herman A."/>
            <person name="Mangelson H."/>
            <person name="Liachko I."/>
            <person name="Sullivan S."/>
            <person name="Sone E.D."/>
            <person name="Koren S."/>
            <person name="Silverstein K.A.T."/>
            <person name="Beckman K.B."/>
            <person name="Gohl D.M."/>
        </authorList>
    </citation>
    <scope>NUCLEOTIDE SEQUENCE</scope>
    <source>
        <strain evidence="1">Duluth1</strain>
        <tissue evidence="1">Whole animal</tissue>
    </source>
</reference>
<name>A0A9D4H046_DREPO</name>
<dbReference type="EMBL" id="JAIWYP010000005">
    <property type="protein sequence ID" value="KAH3824636.1"/>
    <property type="molecule type" value="Genomic_DNA"/>
</dbReference>
<sequence length="81" mass="9143">MADEQAHLVEQSAGWLKKLGAKLDRLLEVRSGMLKDIIDTALRMPLFVSMLAFATLGPYFENRQLDLPLLVVRICGKNRLC</sequence>
<evidence type="ECO:0000313" key="2">
    <source>
        <dbReference type="Proteomes" id="UP000828390"/>
    </source>
</evidence>
<organism evidence="1 2">
    <name type="scientific">Dreissena polymorpha</name>
    <name type="common">Zebra mussel</name>
    <name type="synonym">Mytilus polymorpha</name>
    <dbReference type="NCBI Taxonomy" id="45954"/>
    <lineage>
        <taxon>Eukaryota</taxon>
        <taxon>Metazoa</taxon>
        <taxon>Spiralia</taxon>
        <taxon>Lophotrochozoa</taxon>
        <taxon>Mollusca</taxon>
        <taxon>Bivalvia</taxon>
        <taxon>Autobranchia</taxon>
        <taxon>Heteroconchia</taxon>
        <taxon>Euheterodonta</taxon>
        <taxon>Imparidentia</taxon>
        <taxon>Neoheterodontei</taxon>
        <taxon>Myida</taxon>
        <taxon>Dreissenoidea</taxon>
        <taxon>Dreissenidae</taxon>
        <taxon>Dreissena</taxon>
    </lineage>
</organism>
<dbReference type="Proteomes" id="UP000828390">
    <property type="component" value="Unassembled WGS sequence"/>
</dbReference>
<protein>
    <submittedName>
        <fullName evidence="1">Uncharacterized protein</fullName>
    </submittedName>
</protein>
<accession>A0A9D4H046</accession>
<reference evidence="1" key="2">
    <citation type="submission" date="2020-11" db="EMBL/GenBank/DDBJ databases">
        <authorList>
            <person name="McCartney M.A."/>
            <person name="Auch B."/>
            <person name="Kono T."/>
            <person name="Mallez S."/>
            <person name="Becker A."/>
            <person name="Gohl D.M."/>
            <person name="Silverstein K.A.T."/>
            <person name="Koren S."/>
            <person name="Bechman K.B."/>
            <person name="Herman A."/>
            <person name="Abrahante J.E."/>
            <person name="Garbe J."/>
        </authorList>
    </citation>
    <scope>NUCLEOTIDE SEQUENCE</scope>
    <source>
        <strain evidence="1">Duluth1</strain>
        <tissue evidence="1">Whole animal</tissue>
    </source>
</reference>
<dbReference type="AlphaFoldDB" id="A0A9D4H046"/>
<evidence type="ECO:0000313" key="1">
    <source>
        <dbReference type="EMBL" id="KAH3824636.1"/>
    </source>
</evidence>
<comment type="caution">
    <text evidence="1">The sequence shown here is derived from an EMBL/GenBank/DDBJ whole genome shotgun (WGS) entry which is preliminary data.</text>
</comment>
<proteinExistence type="predicted"/>